<name>X1AYV9_9ZZZZ</name>
<protein>
    <submittedName>
        <fullName evidence="1">Uncharacterized protein</fullName>
    </submittedName>
</protein>
<sequence length="200" mass="23226">MALPKKRKTDIDIKAVDPQGGPKDWNDQFLEQNKQFLPRSVDFADLDGGFVEYGGSNEYIISLKERLNKEGSFPISPSLAEYIERNFNKEPFNLNEVVGITEFLGKQLKENFDLNHVPEKILVETVLGDTSKSYHVKGKVFKNQKYSPLFYVPKTQVFQNLYEKDVHVEVDFDKYQKKDTRGWKAFKHQESGIKFYCCVI</sequence>
<comment type="caution">
    <text evidence="1">The sequence shown here is derived from an EMBL/GenBank/DDBJ whole genome shotgun (WGS) entry which is preliminary data.</text>
</comment>
<evidence type="ECO:0000313" key="1">
    <source>
        <dbReference type="EMBL" id="GAG77298.1"/>
    </source>
</evidence>
<reference evidence="1" key="1">
    <citation type="journal article" date="2014" name="Front. Microbiol.">
        <title>High frequency of phylogenetically diverse reductive dehalogenase-homologous genes in deep subseafloor sedimentary metagenomes.</title>
        <authorList>
            <person name="Kawai M."/>
            <person name="Futagami T."/>
            <person name="Toyoda A."/>
            <person name="Takaki Y."/>
            <person name="Nishi S."/>
            <person name="Hori S."/>
            <person name="Arai W."/>
            <person name="Tsubouchi T."/>
            <person name="Morono Y."/>
            <person name="Uchiyama I."/>
            <person name="Ito T."/>
            <person name="Fujiyama A."/>
            <person name="Inagaki F."/>
            <person name="Takami H."/>
        </authorList>
    </citation>
    <scope>NUCLEOTIDE SEQUENCE</scope>
    <source>
        <strain evidence="1">Expedition CK06-06</strain>
    </source>
</reference>
<accession>X1AYV9</accession>
<dbReference type="AlphaFoldDB" id="X1AYV9"/>
<dbReference type="EMBL" id="BART01010817">
    <property type="protein sequence ID" value="GAG77298.1"/>
    <property type="molecule type" value="Genomic_DNA"/>
</dbReference>
<organism evidence="1">
    <name type="scientific">marine sediment metagenome</name>
    <dbReference type="NCBI Taxonomy" id="412755"/>
    <lineage>
        <taxon>unclassified sequences</taxon>
        <taxon>metagenomes</taxon>
        <taxon>ecological metagenomes</taxon>
    </lineage>
</organism>
<gene>
    <name evidence="1" type="ORF">S01H4_23348</name>
</gene>
<proteinExistence type="predicted"/>